<evidence type="ECO:0000313" key="1">
    <source>
        <dbReference type="EMBL" id="QLD23435.1"/>
    </source>
</evidence>
<protein>
    <submittedName>
        <fullName evidence="1">Uncharacterized protein</fullName>
    </submittedName>
</protein>
<gene>
    <name evidence="1" type="ORF">HXZ27_03720</name>
</gene>
<dbReference type="Proteomes" id="UP000509335">
    <property type="component" value="Chromosome"/>
</dbReference>
<dbReference type="AlphaFoldDB" id="A0A7H8XF48"/>
<dbReference type="KEGG" id="mcab:HXZ27_03720"/>
<accession>A0A7H8XF48</accession>
<reference evidence="1 2" key="1">
    <citation type="submission" date="2020-07" db="EMBL/GenBank/DDBJ databases">
        <title>A bifunctional nitrone conjugated secondary metabolite targeting the ribosome.</title>
        <authorList>
            <person name="Limbrick E.M."/>
            <person name="Graf M."/>
            <person name="Derewacz D.K."/>
            <person name="Nguyen F."/>
            <person name="Spraggins J.M."/>
            <person name="Wieland M."/>
            <person name="Ynigez-Gutierrez A.E."/>
            <person name="Reisman B.J."/>
            <person name="Zinshteyn B."/>
            <person name="McCulloch K."/>
            <person name="Iverson T.M."/>
            <person name="Green R."/>
            <person name="Wilson D.N."/>
            <person name="Bachmann B.O."/>
        </authorList>
    </citation>
    <scope>NUCLEOTIDE SEQUENCE [LARGE SCALE GENOMIC DNA]</scope>
    <source>
        <strain evidence="2">aurantiaca</strain>
    </source>
</reference>
<organism evidence="1 2">
    <name type="scientific">Micromonospora carbonacea</name>
    <dbReference type="NCBI Taxonomy" id="47853"/>
    <lineage>
        <taxon>Bacteria</taxon>
        <taxon>Bacillati</taxon>
        <taxon>Actinomycetota</taxon>
        <taxon>Actinomycetes</taxon>
        <taxon>Micromonosporales</taxon>
        <taxon>Micromonosporaceae</taxon>
        <taxon>Micromonospora</taxon>
    </lineage>
</organism>
<evidence type="ECO:0000313" key="2">
    <source>
        <dbReference type="Proteomes" id="UP000509335"/>
    </source>
</evidence>
<name>A0A7H8XF48_9ACTN</name>
<proteinExistence type="predicted"/>
<sequence length="332" mass="35869">MTIYSTHPNRGKTQVLASYRTPNDDITSTTVTSCDDPILARTVVDALNRISACATLPLCVYDRRGNSSSHYPAGHLDTLSDPTARAGLLVGTHSLWYELVMFELHTAFSDLDQALHDTPAPVQLAITQELQAEARDLRAELLNYSENVEPTTPVQRSWQRSFPFVAHEGGMPQLDTSTRESLDRLEEGATTAALAEGVEGLRALLSAYRLTDNQGAMLDVSALSILDDPSWGPAYYLSIDSPVPGGTHPRGWSVYLGRWELDDPDDEDSGDSTGSAVVVCDLPTAPSAADLVQLLNLSAAGTSQHEVWATTPVGDPLTGTGFIVTSRYDSHK</sequence>
<dbReference type="EMBL" id="CP058322">
    <property type="protein sequence ID" value="QLD23435.1"/>
    <property type="molecule type" value="Genomic_DNA"/>
</dbReference>